<accession>A0A699SKS3</accession>
<evidence type="ECO:0000313" key="1">
    <source>
        <dbReference type="EMBL" id="GFC97989.1"/>
    </source>
</evidence>
<gene>
    <name evidence="1" type="ORF">Tci_869959</name>
</gene>
<sequence length="179" mass="18540">MDVVGKARGELAEGGFDAFAKMLQQELLRRRVRPLAGGLPRRDLLPAGGLGKHVFQGVVRVGVVRVEHAAVRQIHGHGPQAGDVGLPAGVDVKLHGHAGAGGDDLHLDTFTARNACVVAHGHGKGVDDVAGLGVQRFQHLAAGGEQGQQGVGERVQAARKAALVQPLLAPVLLHVVAPQ</sequence>
<name>A0A699SKS3_TANCI</name>
<feature type="non-terminal residue" evidence="1">
    <location>
        <position position="179"/>
    </location>
</feature>
<dbReference type="EMBL" id="BKCJ011169338">
    <property type="protein sequence ID" value="GFC97989.1"/>
    <property type="molecule type" value="Genomic_DNA"/>
</dbReference>
<organism evidence="1">
    <name type="scientific">Tanacetum cinerariifolium</name>
    <name type="common">Dalmatian daisy</name>
    <name type="synonym">Chrysanthemum cinerariifolium</name>
    <dbReference type="NCBI Taxonomy" id="118510"/>
    <lineage>
        <taxon>Eukaryota</taxon>
        <taxon>Viridiplantae</taxon>
        <taxon>Streptophyta</taxon>
        <taxon>Embryophyta</taxon>
        <taxon>Tracheophyta</taxon>
        <taxon>Spermatophyta</taxon>
        <taxon>Magnoliopsida</taxon>
        <taxon>eudicotyledons</taxon>
        <taxon>Gunneridae</taxon>
        <taxon>Pentapetalae</taxon>
        <taxon>asterids</taxon>
        <taxon>campanulids</taxon>
        <taxon>Asterales</taxon>
        <taxon>Asteraceae</taxon>
        <taxon>Asteroideae</taxon>
        <taxon>Anthemideae</taxon>
        <taxon>Anthemidinae</taxon>
        <taxon>Tanacetum</taxon>
    </lineage>
</organism>
<proteinExistence type="predicted"/>
<dbReference type="AlphaFoldDB" id="A0A699SKS3"/>
<comment type="caution">
    <text evidence="1">The sequence shown here is derived from an EMBL/GenBank/DDBJ whole genome shotgun (WGS) entry which is preliminary data.</text>
</comment>
<reference evidence="1" key="1">
    <citation type="journal article" date="2019" name="Sci. Rep.">
        <title>Draft genome of Tanacetum cinerariifolium, the natural source of mosquito coil.</title>
        <authorList>
            <person name="Yamashiro T."/>
            <person name="Shiraishi A."/>
            <person name="Satake H."/>
            <person name="Nakayama K."/>
        </authorList>
    </citation>
    <scope>NUCLEOTIDE SEQUENCE</scope>
</reference>
<protein>
    <submittedName>
        <fullName evidence="1">Uncharacterized protein</fullName>
    </submittedName>
</protein>